<accession>A0ABS4YZH3</accession>
<evidence type="ECO:0000256" key="4">
    <source>
        <dbReference type="ARBA" id="ARBA00022989"/>
    </source>
</evidence>
<evidence type="ECO:0000256" key="5">
    <source>
        <dbReference type="ARBA" id="ARBA00023136"/>
    </source>
</evidence>
<reference evidence="8 9" key="1">
    <citation type="submission" date="2021-03" db="EMBL/GenBank/DDBJ databases">
        <title>Sequencing the genomes of 1000 actinobacteria strains.</title>
        <authorList>
            <person name="Klenk H.-P."/>
        </authorList>
    </citation>
    <scope>NUCLEOTIDE SEQUENCE [LARGE SCALE GENOMIC DNA]</scope>
    <source>
        <strain evidence="8 9">DSM 16005</strain>
    </source>
</reference>
<name>A0ABS4YZH3_9MICC</name>
<evidence type="ECO:0000256" key="6">
    <source>
        <dbReference type="SAM" id="Phobius"/>
    </source>
</evidence>
<feature type="domain" description="DUF3817" evidence="7">
    <location>
        <begin position="6"/>
        <end position="91"/>
    </location>
</feature>
<evidence type="ECO:0000256" key="2">
    <source>
        <dbReference type="ARBA" id="ARBA00022475"/>
    </source>
</evidence>
<feature type="transmembrane region" description="Helical" evidence="6">
    <location>
        <begin position="126"/>
        <end position="146"/>
    </location>
</feature>
<organism evidence="8 9">
    <name type="scientific">Arthrobacter stackebrandtii</name>
    <dbReference type="NCBI Taxonomy" id="272161"/>
    <lineage>
        <taxon>Bacteria</taxon>
        <taxon>Bacillati</taxon>
        <taxon>Actinomycetota</taxon>
        <taxon>Actinomycetes</taxon>
        <taxon>Micrococcales</taxon>
        <taxon>Micrococcaceae</taxon>
        <taxon>Arthrobacter</taxon>
    </lineage>
</organism>
<dbReference type="PANTHER" id="PTHR40077">
    <property type="entry name" value="MEMBRANE PROTEIN-RELATED"/>
    <property type="match status" value="1"/>
</dbReference>
<sequence length="154" mass="17176">MTPRIFYRILSIAEAVTWTLLIAGMIMKYVFHVGDWPVKVGGFAHGLVFIAYVTTAVIVGLNQRWHPMQIVGAAATAFVPYLTIPFDHRLEKRNMLDGGWRTTASDHPGDRHWIDVTLRWMLNRPVLLGVVFVVFVGGIMATMLFIGPPGGRSA</sequence>
<dbReference type="RefSeq" id="WP_209681928.1">
    <property type="nucleotide sequence ID" value="NZ_JAGIOI010000001.1"/>
</dbReference>
<keyword evidence="4 6" id="KW-1133">Transmembrane helix</keyword>
<evidence type="ECO:0000259" key="7">
    <source>
        <dbReference type="Pfam" id="PF12823"/>
    </source>
</evidence>
<evidence type="ECO:0000313" key="8">
    <source>
        <dbReference type="EMBL" id="MBP2414196.1"/>
    </source>
</evidence>
<evidence type="ECO:0000256" key="3">
    <source>
        <dbReference type="ARBA" id="ARBA00022692"/>
    </source>
</evidence>
<dbReference type="InterPro" id="IPR023845">
    <property type="entry name" value="DUF3817_TM"/>
</dbReference>
<feature type="transmembrane region" description="Helical" evidence="6">
    <location>
        <begin position="43"/>
        <end position="61"/>
    </location>
</feature>
<dbReference type="PANTHER" id="PTHR40077:SF1">
    <property type="entry name" value="MEMBRANE PROTEIN"/>
    <property type="match status" value="1"/>
</dbReference>
<keyword evidence="2" id="KW-1003">Cell membrane</keyword>
<dbReference type="Proteomes" id="UP000711614">
    <property type="component" value="Unassembled WGS sequence"/>
</dbReference>
<keyword evidence="9" id="KW-1185">Reference proteome</keyword>
<evidence type="ECO:0000313" key="9">
    <source>
        <dbReference type="Proteomes" id="UP000711614"/>
    </source>
</evidence>
<comment type="caution">
    <text evidence="8">The sequence shown here is derived from an EMBL/GenBank/DDBJ whole genome shotgun (WGS) entry which is preliminary data.</text>
</comment>
<dbReference type="Pfam" id="PF12823">
    <property type="entry name" value="DUF3817"/>
    <property type="match status" value="1"/>
</dbReference>
<dbReference type="EMBL" id="JAGIOI010000001">
    <property type="protein sequence ID" value="MBP2414196.1"/>
    <property type="molecule type" value="Genomic_DNA"/>
</dbReference>
<comment type="subcellular location">
    <subcellularLocation>
        <location evidence="1">Cell membrane</location>
        <topology evidence="1">Multi-pass membrane protein</topology>
    </subcellularLocation>
</comment>
<keyword evidence="5 6" id="KW-0472">Membrane</keyword>
<protein>
    <submittedName>
        <fullName evidence="8">Integral membrane protein</fullName>
    </submittedName>
</protein>
<keyword evidence="3 6" id="KW-0812">Transmembrane</keyword>
<dbReference type="NCBIfam" id="TIGR03954">
    <property type="entry name" value="integ_memb_HG"/>
    <property type="match status" value="1"/>
</dbReference>
<gene>
    <name evidence="8" type="ORF">JOF48_002995</name>
</gene>
<evidence type="ECO:0000256" key="1">
    <source>
        <dbReference type="ARBA" id="ARBA00004651"/>
    </source>
</evidence>
<proteinExistence type="predicted"/>
<feature type="transmembrane region" description="Helical" evidence="6">
    <location>
        <begin position="12"/>
        <end position="31"/>
    </location>
</feature>